<evidence type="ECO:0000313" key="8">
    <source>
        <dbReference type="EMBL" id="RXK09152.1"/>
    </source>
</evidence>
<organism evidence="8 10">
    <name type="scientific">Halarcobacter bivalviorum</name>
    <dbReference type="NCBI Taxonomy" id="663364"/>
    <lineage>
        <taxon>Bacteria</taxon>
        <taxon>Pseudomonadati</taxon>
        <taxon>Campylobacterota</taxon>
        <taxon>Epsilonproteobacteria</taxon>
        <taxon>Campylobacterales</taxon>
        <taxon>Arcobacteraceae</taxon>
        <taxon>Halarcobacter</taxon>
    </lineage>
</organism>
<dbReference type="Proteomes" id="UP000289193">
    <property type="component" value="Unassembled WGS sequence"/>
</dbReference>
<dbReference type="RefSeq" id="WP_114839846.1">
    <property type="nucleotide sequence ID" value="NZ_CP031217.1"/>
</dbReference>
<gene>
    <name evidence="7" type="ORF">ABIV_2069</name>
    <name evidence="8" type="ORF">CRV05_11230</name>
</gene>
<dbReference type="InterPro" id="IPR029058">
    <property type="entry name" value="AB_hydrolase_fold"/>
</dbReference>
<evidence type="ECO:0000313" key="10">
    <source>
        <dbReference type="Proteomes" id="UP000289193"/>
    </source>
</evidence>
<dbReference type="KEGG" id="hbv:ABIV_2069"/>
<evidence type="ECO:0000256" key="4">
    <source>
        <dbReference type="ARBA" id="ARBA00023136"/>
    </source>
</evidence>
<dbReference type="Proteomes" id="UP000253850">
    <property type="component" value="Chromosome"/>
</dbReference>
<evidence type="ECO:0000259" key="6">
    <source>
        <dbReference type="Pfam" id="PF20284"/>
    </source>
</evidence>
<accession>A0AAX2A4P8</accession>
<evidence type="ECO:0000259" key="5">
    <source>
        <dbReference type="Pfam" id="PF07819"/>
    </source>
</evidence>
<dbReference type="AlphaFoldDB" id="A0AAX2A4P8"/>
<dbReference type="InterPro" id="IPR052374">
    <property type="entry name" value="SERAC1"/>
</dbReference>
<feature type="domain" description="ABC-three component systems C-terminal" evidence="6">
    <location>
        <begin position="264"/>
        <end position="387"/>
    </location>
</feature>
<dbReference type="PANTHER" id="PTHR48182:SF2">
    <property type="entry name" value="PROTEIN SERAC1"/>
    <property type="match status" value="1"/>
</dbReference>
<name>A0AAX2A4P8_9BACT</name>
<dbReference type="GO" id="GO:0016788">
    <property type="term" value="F:hydrolase activity, acting on ester bonds"/>
    <property type="evidence" value="ECO:0007669"/>
    <property type="project" value="InterPro"/>
</dbReference>
<dbReference type="Gene3D" id="3.40.50.1820">
    <property type="entry name" value="alpha/beta hydrolase"/>
    <property type="match status" value="1"/>
</dbReference>
<sequence length="403" mass="46353">MIDFVQKNSNDNLILFIHGLSGSNETWKNEVTQNTFPELLLKDSEIKNNFDIAYFEYYTSLVNAKEKLAILKTLFSKDKSAPKNISVSEIADVLKTRINHQLDEYSSIVIIAHSMGGIIAKSVILDYAEEGNSRIKLFFSLAVPHLGSNLADYGRFISSNIQIKHLAPFQNESMLLVNKWLKSSILPTTKYFAGVYEGTVHINSAIPPNTNKHDIVKVDENHRTIAKPKDENDIVVISILKYLKEFLKNSKVDDIDYEKIMSEEYNDEYFVVKLLIADVHNSLVDDSKKHFYYSEEIRKIFTSSSDRKILQELYAKIESLYKNFYGDLITKKITSSNELVNEIHKKIIEDDRDFLNTTLSKINGLHKKGMIHLLANDLKRDIFWDENKYSQNELDTKKGKGYA</sequence>
<protein>
    <submittedName>
        <fullName evidence="7">PGAP domain-containing protein</fullName>
    </submittedName>
</protein>
<dbReference type="InterPro" id="IPR012908">
    <property type="entry name" value="PGAP1-ab_dom-like"/>
</dbReference>
<feature type="domain" description="GPI inositol-deacylase PGAP1-like alpha/beta" evidence="5">
    <location>
        <begin position="13"/>
        <end position="151"/>
    </location>
</feature>
<keyword evidence="3" id="KW-0256">Endoplasmic reticulum</keyword>
<proteinExistence type="predicted"/>
<dbReference type="GO" id="GO:0016020">
    <property type="term" value="C:membrane"/>
    <property type="evidence" value="ECO:0007669"/>
    <property type="project" value="UniProtKB-SubCell"/>
</dbReference>
<evidence type="ECO:0000256" key="3">
    <source>
        <dbReference type="ARBA" id="ARBA00022824"/>
    </source>
</evidence>
<keyword evidence="10" id="KW-1185">Reference proteome</keyword>
<reference evidence="7 9" key="2">
    <citation type="submission" date="2018-07" db="EMBL/GenBank/DDBJ databases">
        <title>Complete genome of the Arcobacter bivalviorum type strain LMG 26154.</title>
        <authorList>
            <person name="Miller W.G."/>
            <person name="Yee E."/>
            <person name="Bono J.L."/>
        </authorList>
    </citation>
    <scope>NUCLEOTIDE SEQUENCE [LARGE SCALE GENOMIC DNA]</scope>
    <source>
        <strain evidence="7 9">LMG 26154</strain>
    </source>
</reference>
<dbReference type="Pfam" id="PF20284">
    <property type="entry name" value="CTD8"/>
    <property type="match status" value="1"/>
</dbReference>
<dbReference type="InterPro" id="IPR046912">
    <property type="entry name" value="ABC-3C_CTD8"/>
</dbReference>
<dbReference type="PANTHER" id="PTHR48182">
    <property type="entry name" value="PROTEIN SERAC1"/>
    <property type="match status" value="1"/>
</dbReference>
<evidence type="ECO:0000313" key="7">
    <source>
        <dbReference type="EMBL" id="AXH13044.1"/>
    </source>
</evidence>
<dbReference type="EMBL" id="CP031217">
    <property type="protein sequence ID" value="AXH13044.1"/>
    <property type="molecule type" value="Genomic_DNA"/>
</dbReference>
<dbReference type="EMBL" id="PDKM01000007">
    <property type="protein sequence ID" value="RXK09152.1"/>
    <property type="molecule type" value="Genomic_DNA"/>
</dbReference>
<keyword evidence="4" id="KW-0472">Membrane</keyword>
<evidence type="ECO:0000256" key="2">
    <source>
        <dbReference type="ARBA" id="ARBA00004370"/>
    </source>
</evidence>
<evidence type="ECO:0000256" key="1">
    <source>
        <dbReference type="ARBA" id="ARBA00004240"/>
    </source>
</evidence>
<comment type="subcellular location">
    <subcellularLocation>
        <location evidence="1">Endoplasmic reticulum</location>
    </subcellularLocation>
    <subcellularLocation>
        <location evidence="2">Membrane</location>
    </subcellularLocation>
</comment>
<dbReference type="Pfam" id="PF07819">
    <property type="entry name" value="PGAP1"/>
    <property type="match status" value="1"/>
</dbReference>
<dbReference type="SUPFAM" id="SSF53474">
    <property type="entry name" value="alpha/beta-Hydrolases"/>
    <property type="match status" value="1"/>
</dbReference>
<reference evidence="8 10" key="1">
    <citation type="submission" date="2017-10" db="EMBL/GenBank/DDBJ databases">
        <title>Genomics of the genus Arcobacter.</title>
        <authorList>
            <person name="Perez-Cataluna A."/>
            <person name="Figueras M.J."/>
        </authorList>
    </citation>
    <scope>NUCLEOTIDE SEQUENCE [LARGE SCALE GENOMIC DNA]</scope>
    <source>
        <strain evidence="8 10">CECT 7835</strain>
    </source>
</reference>
<evidence type="ECO:0000313" key="9">
    <source>
        <dbReference type="Proteomes" id="UP000253850"/>
    </source>
</evidence>